<feature type="region of interest" description="Disordered" evidence="1">
    <location>
        <begin position="388"/>
        <end position="417"/>
    </location>
</feature>
<gene>
    <name evidence="2" type="ORF">C5U62_32125</name>
</gene>
<feature type="region of interest" description="Disordered" evidence="1">
    <location>
        <begin position="321"/>
        <end position="350"/>
    </location>
</feature>
<accession>A0A2T6GB49</accession>
<evidence type="ECO:0000313" key="3">
    <source>
        <dbReference type="Proteomes" id="UP000244178"/>
    </source>
</evidence>
<evidence type="ECO:0000256" key="1">
    <source>
        <dbReference type="SAM" id="MobiDB-lite"/>
    </source>
</evidence>
<protein>
    <submittedName>
        <fullName evidence="2">Transcriptional regulator</fullName>
    </submittedName>
</protein>
<organism evidence="2 3">
    <name type="scientific">Pseudomonas protegens</name>
    <dbReference type="NCBI Taxonomy" id="380021"/>
    <lineage>
        <taxon>Bacteria</taxon>
        <taxon>Pseudomonadati</taxon>
        <taxon>Pseudomonadota</taxon>
        <taxon>Gammaproteobacteria</taxon>
        <taxon>Pseudomonadales</taxon>
        <taxon>Pseudomonadaceae</taxon>
        <taxon>Pseudomonas</taxon>
    </lineage>
</organism>
<name>A0A2T6GB49_9PSED</name>
<dbReference type="EMBL" id="PYJM01000014">
    <property type="protein sequence ID" value="PUA41374.1"/>
    <property type="molecule type" value="Genomic_DNA"/>
</dbReference>
<dbReference type="Proteomes" id="UP000244178">
    <property type="component" value="Unassembled WGS sequence"/>
</dbReference>
<dbReference type="InterPro" id="IPR022304">
    <property type="entry name" value="ICE_PFGI_1_ParB"/>
</dbReference>
<feature type="compositionally biased region" description="Pro residues" evidence="1">
    <location>
        <begin position="401"/>
        <end position="413"/>
    </location>
</feature>
<reference evidence="2 3" key="1">
    <citation type="submission" date="2018-03" db="EMBL/GenBank/DDBJ databases">
        <title>Draft genome sequence of the plant growth promoting rhizobacterium Pseudomonas protegens strain BNJ-SS-45 isolated from wheat (Triticum aestivum) rhizosphere.</title>
        <authorList>
            <person name="Bajpai A."/>
            <person name="Shende K."/>
            <person name="Meena N."/>
            <person name="Upadhyayula S.R."/>
            <person name="Suravajhala P."/>
            <person name="Medicherla K.M."/>
            <person name="Johri B.N."/>
        </authorList>
    </citation>
    <scope>NUCLEOTIDE SEQUENCE [LARGE SCALE GENOMIC DNA]</scope>
    <source>
        <strain evidence="2 3">BNJ-SS-45</strain>
    </source>
</reference>
<proteinExistence type="predicted"/>
<dbReference type="NCBIfam" id="TIGR03764">
    <property type="entry name" value="ICE_PFGI_1_parB"/>
    <property type="match status" value="1"/>
</dbReference>
<dbReference type="InterPro" id="IPR036086">
    <property type="entry name" value="ParB/Sulfiredoxin_sf"/>
</dbReference>
<feature type="region of interest" description="Disordered" evidence="1">
    <location>
        <begin position="1"/>
        <end position="34"/>
    </location>
</feature>
<comment type="caution">
    <text evidence="2">The sequence shown here is derived from an EMBL/GenBank/DDBJ whole genome shotgun (WGS) entry which is preliminary data.</text>
</comment>
<sequence length="638" mass="70358">MASADNSDLKGKLLQPSFAPKAPDAKRLSDPIEDTPMVVTLEQLRPYEHNPRATRNPKYIELRDSIRSRGLDQPPPITRRPDEDHFIIRNGGNTRLAILNELYRETRDERFFRINCLFRPWDVTRGEIVSLTGHLAENDLHGQLMFIERAIAIEKARELYEQETGASLSQRELARRLSADGYPISQPHISKMQDAIRLLLPSAPNLMYTGLGKPQVEKMLSLRKAAQAAWDSVEDKKDNTVLDFPSLFQDVLAMFDGDAVEFFFERFQDELIGQLKGILGLGYEQTLLAITQYQDHQRRFNTPPDLPFEALIQPEIIIPQPHLPASMQPDPTPRPLVPAAPPGWEPDPEDAKFVSILDRDRTAATSREAAAQQPSQAILSAPSLSEAGGSLAANDAGLPTAPKPAPQYTPPPTAQLSDEECQARIDAHIVTPTGLTERVLKMKQQVAALDGEILPDFGANALTAIPVQAGGLHPISDLWYIEGEIDTPNSLREHILELAHEVLESVGAPGAVQRVPGGIGFKYCPPEADVEVSDTALHILTLLQSLNGSMAIALGMLQQQPQSHQEGTSGMAGLEFAAGLGRVLLGQPLTQEHQPDNAGRISDGALVKLFRLIRLARRLIDLEKQFLEQDEPSPKPNH</sequence>
<feature type="compositionally biased region" description="Pro residues" evidence="1">
    <location>
        <begin position="330"/>
        <end position="345"/>
    </location>
</feature>
<dbReference type="RefSeq" id="WP_108546515.1">
    <property type="nucleotide sequence ID" value="NZ_PYJM01000014.1"/>
</dbReference>
<dbReference type="AlphaFoldDB" id="A0A2T6GB49"/>
<evidence type="ECO:0000313" key="2">
    <source>
        <dbReference type="EMBL" id="PUA41374.1"/>
    </source>
</evidence>
<dbReference type="SUPFAM" id="SSF110849">
    <property type="entry name" value="ParB/Sulfiredoxin"/>
    <property type="match status" value="1"/>
</dbReference>